<dbReference type="Pfam" id="PF08742">
    <property type="entry name" value="C8"/>
    <property type="match status" value="1"/>
</dbReference>
<reference evidence="3" key="1">
    <citation type="submission" date="2019-10" db="EMBL/GenBank/DDBJ databases">
        <title>Bird 10,000 Genomes (B10K) Project - Family phase.</title>
        <authorList>
            <person name="Zhang G."/>
        </authorList>
    </citation>
    <scope>NUCLEOTIDE SEQUENCE</scope>
    <source>
        <strain evidence="3">B10K-DU-002-69</strain>
        <tissue evidence="3">Muscle</tissue>
    </source>
</reference>
<dbReference type="Proteomes" id="UP000660247">
    <property type="component" value="Unassembled WGS sequence"/>
</dbReference>
<accession>A0A851CXY6</accession>
<dbReference type="InterPro" id="IPR014853">
    <property type="entry name" value="VWF/SSPO/ZAN-like_Cys-rich_dom"/>
</dbReference>
<evidence type="ECO:0000313" key="3">
    <source>
        <dbReference type="EMBL" id="NWI61945.1"/>
    </source>
</evidence>
<name>A0A851CXY6_TODME</name>
<feature type="domain" description="VWF/SSPO/Zonadhesin-like cysteine-rich" evidence="2">
    <location>
        <begin position="1"/>
        <end position="64"/>
    </location>
</feature>
<dbReference type="GO" id="GO:0031012">
    <property type="term" value="C:extracellular matrix"/>
    <property type="evidence" value="ECO:0007669"/>
    <property type="project" value="TreeGrafter"/>
</dbReference>
<feature type="non-terminal residue" evidence="3">
    <location>
        <position position="76"/>
    </location>
</feature>
<dbReference type="PANTHER" id="PTHR11339:SF374">
    <property type="entry name" value="ZONADHESIN"/>
    <property type="match status" value="1"/>
</dbReference>
<dbReference type="OrthoDB" id="5945029at2759"/>
<organism evidence="3 4">
    <name type="scientific">Todus mexicanus</name>
    <name type="common">Puerto Rican tody</name>
    <dbReference type="NCBI Taxonomy" id="135184"/>
    <lineage>
        <taxon>Eukaryota</taxon>
        <taxon>Metazoa</taxon>
        <taxon>Chordata</taxon>
        <taxon>Craniata</taxon>
        <taxon>Vertebrata</taxon>
        <taxon>Euteleostomi</taxon>
        <taxon>Archelosauria</taxon>
        <taxon>Archosauria</taxon>
        <taxon>Dinosauria</taxon>
        <taxon>Saurischia</taxon>
        <taxon>Theropoda</taxon>
        <taxon>Coelurosauria</taxon>
        <taxon>Aves</taxon>
        <taxon>Neognathae</taxon>
        <taxon>Neoaves</taxon>
        <taxon>Telluraves</taxon>
        <taxon>Coraciimorphae</taxon>
        <taxon>Coraciiformes</taxon>
        <taxon>Todidae</taxon>
        <taxon>Todus</taxon>
    </lineage>
</organism>
<feature type="non-terminal residue" evidence="3">
    <location>
        <position position="1"/>
    </location>
</feature>
<proteinExistence type="predicted"/>
<keyword evidence="1" id="KW-1015">Disulfide bond</keyword>
<evidence type="ECO:0000256" key="1">
    <source>
        <dbReference type="ARBA" id="ARBA00023157"/>
    </source>
</evidence>
<dbReference type="AlphaFoldDB" id="A0A851CXY6"/>
<dbReference type="SMART" id="SM00832">
    <property type="entry name" value="C8"/>
    <property type="match status" value="1"/>
</dbReference>
<dbReference type="InterPro" id="IPR050780">
    <property type="entry name" value="Mucin_vWF_Thrombospondin_sf"/>
</dbReference>
<gene>
    <name evidence="3" type="primary">Fcgbp_0</name>
    <name evidence="3" type="ORF">TODMEX_R10487</name>
</gene>
<dbReference type="PANTHER" id="PTHR11339">
    <property type="entry name" value="EXTRACELLULAR MATRIX GLYCOPROTEIN RELATED"/>
    <property type="match status" value="1"/>
</dbReference>
<comment type="caution">
    <text evidence="3">The sequence shown here is derived from an EMBL/GenBank/DDBJ whole genome shotgun (WGS) entry which is preliminary data.</text>
</comment>
<sequence length="76" mass="8394">KNSGPFQACHWHIPPQLYFESCVYDLCATEGNTDQFCEILEAYAAACEFGGINLGDWRKDTICGKSLGHLANSHSI</sequence>
<protein>
    <submittedName>
        <fullName evidence="3">FCGBP protein</fullName>
    </submittedName>
</protein>
<dbReference type="GO" id="GO:0005615">
    <property type="term" value="C:extracellular space"/>
    <property type="evidence" value="ECO:0007669"/>
    <property type="project" value="TreeGrafter"/>
</dbReference>
<dbReference type="EMBL" id="WEIS01000027">
    <property type="protein sequence ID" value="NWI61945.1"/>
    <property type="molecule type" value="Genomic_DNA"/>
</dbReference>
<evidence type="ECO:0000259" key="2">
    <source>
        <dbReference type="SMART" id="SM00832"/>
    </source>
</evidence>
<keyword evidence="4" id="KW-1185">Reference proteome</keyword>
<evidence type="ECO:0000313" key="4">
    <source>
        <dbReference type="Proteomes" id="UP000660247"/>
    </source>
</evidence>